<dbReference type="OrthoDB" id="2907270at2759"/>
<comment type="caution">
    <text evidence="3">The sequence shown here is derived from an EMBL/GenBank/DDBJ whole genome shotgun (WGS) entry which is preliminary data.</text>
</comment>
<keyword evidence="3" id="KW-0436">Ligase</keyword>
<dbReference type="Pfam" id="PF00888">
    <property type="entry name" value="Cullin"/>
    <property type="match status" value="1"/>
</dbReference>
<dbReference type="GO" id="GO:0016874">
    <property type="term" value="F:ligase activity"/>
    <property type="evidence" value="ECO:0007669"/>
    <property type="project" value="UniProtKB-KW"/>
</dbReference>
<evidence type="ECO:0000313" key="3">
    <source>
        <dbReference type="EMBL" id="KAF7375710.1"/>
    </source>
</evidence>
<gene>
    <name evidence="3" type="ORF">MSAN_00460500</name>
</gene>
<dbReference type="EMBL" id="JACAZH010000002">
    <property type="protein sequence ID" value="KAF7375710.1"/>
    <property type="molecule type" value="Genomic_DNA"/>
</dbReference>
<dbReference type="InterPro" id="IPR016159">
    <property type="entry name" value="Cullin_repeat-like_dom_sf"/>
</dbReference>
<evidence type="ECO:0000313" key="4">
    <source>
        <dbReference type="Proteomes" id="UP000623467"/>
    </source>
</evidence>
<sequence>MTSVHDSATAQPSADSKHTARVARLWQTKLEPAITEIFDTGRGLDFPSYTSFYTDVYNCCTTTPAWEQASDLYSRIAPFFEAYTAKIYGDAPGDDALLVDYYDSQWDRFHQGAMVVDRLFAYLNRYFILPEYDSGHKDIVPVLNVAIAKWKMQVFEPLLPRLESAIAPLKAIQDEFASGNFTAAKLKEMRIRAA</sequence>
<accession>A0A8H6ZHL3</accession>
<dbReference type="GO" id="GO:0031625">
    <property type="term" value="F:ubiquitin protein ligase binding"/>
    <property type="evidence" value="ECO:0007669"/>
    <property type="project" value="InterPro"/>
</dbReference>
<keyword evidence="4" id="KW-1185">Reference proteome</keyword>
<dbReference type="Proteomes" id="UP000623467">
    <property type="component" value="Unassembled WGS sequence"/>
</dbReference>
<evidence type="ECO:0000259" key="2">
    <source>
        <dbReference type="Pfam" id="PF00888"/>
    </source>
</evidence>
<dbReference type="SUPFAM" id="SSF74788">
    <property type="entry name" value="Cullin repeat-like"/>
    <property type="match status" value="1"/>
</dbReference>
<dbReference type="GO" id="GO:0006511">
    <property type="term" value="P:ubiquitin-dependent protein catabolic process"/>
    <property type="evidence" value="ECO:0007669"/>
    <property type="project" value="InterPro"/>
</dbReference>
<reference evidence="3" key="1">
    <citation type="submission" date="2020-05" db="EMBL/GenBank/DDBJ databases">
        <title>Mycena genomes resolve the evolution of fungal bioluminescence.</title>
        <authorList>
            <person name="Tsai I.J."/>
        </authorList>
    </citation>
    <scope>NUCLEOTIDE SEQUENCE</scope>
    <source>
        <strain evidence="3">160909Yilan</strain>
    </source>
</reference>
<organism evidence="3 4">
    <name type="scientific">Mycena sanguinolenta</name>
    <dbReference type="NCBI Taxonomy" id="230812"/>
    <lineage>
        <taxon>Eukaryota</taxon>
        <taxon>Fungi</taxon>
        <taxon>Dikarya</taxon>
        <taxon>Basidiomycota</taxon>
        <taxon>Agaricomycotina</taxon>
        <taxon>Agaricomycetes</taxon>
        <taxon>Agaricomycetidae</taxon>
        <taxon>Agaricales</taxon>
        <taxon>Marasmiineae</taxon>
        <taxon>Mycenaceae</taxon>
        <taxon>Mycena</taxon>
    </lineage>
</organism>
<dbReference type="AlphaFoldDB" id="A0A8H6ZHL3"/>
<proteinExistence type="inferred from homology"/>
<evidence type="ECO:0000256" key="1">
    <source>
        <dbReference type="ARBA" id="ARBA00006019"/>
    </source>
</evidence>
<protein>
    <submittedName>
        <fullName evidence="3">Ubiquitin-protein ligase</fullName>
    </submittedName>
</protein>
<dbReference type="InterPro" id="IPR001373">
    <property type="entry name" value="Cullin_N"/>
</dbReference>
<name>A0A8H6ZHL3_9AGAR</name>
<dbReference type="Gene3D" id="1.20.1310.10">
    <property type="entry name" value="Cullin Repeats"/>
    <property type="match status" value="1"/>
</dbReference>
<feature type="domain" description="Cullin N-terminal" evidence="2">
    <location>
        <begin position="28"/>
        <end position="166"/>
    </location>
</feature>
<comment type="similarity">
    <text evidence="1">Belongs to the cullin family.</text>
</comment>